<evidence type="ECO:0000313" key="1">
    <source>
        <dbReference type="EMBL" id="RJF67318.1"/>
    </source>
</evidence>
<dbReference type="Gene3D" id="3.40.50.150">
    <property type="entry name" value="Vaccinia Virus protein VP39"/>
    <property type="match status" value="1"/>
</dbReference>
<reference evidence="1 2" key="1">
    <citation type="submission" date="2018-09" db="EMBL/GenBank/DDBJ databases">
        <title>Draft genome sequence of Rhodopseudomonas palustris 2.1.18.</title>
        <authorList>
            <person name="Robertson S.L."/>
            <person name="Meyer T.E."/>
            <person name="Kyndt J.A."/>
        </authorList>
    </citation>
    <scope>NUCLEOTIDE SEQUENCE [LARGE SCALE GENOMIC DNA]</scope>
    <source>
        <strain evidence="1 2">2.1.18</strain>
    </source>
</reference>
<gene>
    <name evidence="1" type="ORF">D4Q52_23505</name>
</gene>
<protein>
    <submittedName>
        <fullName evidence="1">Class I SAM-dependent methyltransferase</fullName>
    </submittedName>
</protein>
<dbReference type="GO" id="GO:0008168">
    <property type="term" value="F:methyltransferase activity"/>
    <property type="evidence" value="ECO:0007669"/>
    <property type="project" value="UniProtKB-KW"/>
</dbReference>
<organism evidence="1 2">
    <name type="scientific">Rhodopseudomonas palustris</name>
    <dbReference type="NCBI Taxonomy" id="1076"/>
    <lineage>
        <taxon>Bacteria</taxon>
        <taxon>Pseudomonadati</taxon>
        <taxon>Pseudomonadota</taxon>
        <taxon>Alphaproteobacteria</taxon>
        <taxon>Hyphomicrobiales</taxon>
        <taxon>Nitrobacteraceae</taxon>
        <taxon>Rhodopseudomonas</taxon>
    </lineage>
</organism>
<dbReference type="Pfam" id="PF13578">
    <property type="entry name" value="Methyltransf_24"/>
    <property type="match status" value="1"/>
</dbReference>
<dbReference type="EMBL" id="QYYD01000034">
    <property type="protein sequence ID" value="RJF67318.1"/>
    <property type="molecule type" value="Genomic_DNA"/>
</dbReference>
<dbReference type="RefSeq" id="WP_119859007.1">
    <property type="nucleotide sequence ID" value="NZ_QYYD01000034.1"/>
</dbReference>
<dbReference type="AlphaFoldDB" id="A0A418UY46"/>
<dbReference type="CDD" id="cd02440">
    <property type="entry name" value="AdoMet_MTases"/>
    <property type="match status" value="1"/>
</dbReference>
<dbReference type="Proteomes" id="UP000285523">
    <property type="component" value="Unassembled WGS sequence"/>
</dbReference>
<dbReference type="InterPro" id="IPR029063">
    <property type="entry name" value="SAM-dependent_MTases_sf"/>
</dbReference>
<keyword evidence="1" id="KW-0489">Methyltransferase</keyword>
<dbReference type="GO" id="GO:0032259">
    <property type="term" value="P:methylation"/>
    <property type="evidence" value="ECO:0007669"/>
    <property type="project" value="UniProtKB-KW"/>
</dbReference>
<keyword evidence="1" id="KW-0808">Transferase</keyword>
<sequence length="194" mass="22769">MKLKEKDARNLEEWYAGKELTSDWFTSKVPHWTTHLKGFTKRPIRFLELGSFEGRSAIFILNHFPQAHLTCIDLFNGEFENRFDSNLAEFGDRVTKLKGKAISHLDDLIAQKKRYQIIYLDAGKMRDPTLVMSIMAWAMLREGGVMIWDDYQWKLDRPADQRPHDAINAFLDYKAGEYDVLWKGSQVMIRRKPI</sequence>
<dbReference type="SUPFAM" id="SSF53335">
    <property type="entry name" value="S-adenosyl-L-methionine-dependent methyltransferases"/>
    <property type="match status" value="1"/>
</dbReference>
<proteinExistence type="predicted"/>
<accession>A0A418UY46</accession>
<evidence type="ECO:0000313" key="2">
    <source>
        <dbReference type="Proteomes" id="UP000285523"/>
    </source>
</evidence>
<dbReference type="OrthoDB" id="174925at2"/>
<comment type="caution">
    <text evidence="1">The sequence shown here is derived from an EMBL/GenBank/DDBJ whole genome shotgun (WGS) entry which is preliminary data.</text>
</comment>
<name>A0A418UY46_RHOPL</name>